<dbReference type="CDD" id="cd00190">
    <property type="entry name" value="Tryp_SPc"/>
    <property type="match status" value="1"/>
</dbReference>
<name>A0A2K8JU79_9HEMI</name>
<dbReference type="InterPro" id="IPR018114">
    <property type="entry name" value="TRYPSIN_HIS"/>
</dbReference>
<dbReference type="GO" id="GO:0004252">
    <property type="term" value="F:serine-type endopeptidase activity"/>
    <property type="evidence" value="ECO:0007669"/>
    <property type="project" value="InterPro"/>
</dbReference>
<evidence type="ECO:0000313" key="9">
    <source>
        <dbReference type="EMBL" id="ATU82498.1"/>
    </source>
</evidence>
<keyword evidence="4 7" id="KW-0378">Hydrolase</keyword>
<dbReference type="InterPro" id="IPR001254">
    <property type="entry name" value="Trypsin_dom"/>
</dbReference>
<dbReference type="FunFam" id="2.40.10.10:FF:000015">
    <property type="entry name" value="Atrial natriuretic peptide-converting enzyme"/>
    <property type="match status" value="1"/>
</dbReference>
<dbReference type="AlphaFoldDB" id="A0A2K8JU79"/>
<evidence type="ECO:0000256" key="5">
    <source>
        <dbReference type="ARBA" id="ARBA00022825"/>
    </source>
</evidence>
<dbReference type="InterPro" id="IPR001314">
    <property type="entry name" value="Peptidase_S1A"/>
</dbReference>
<organism evidence="9">
    <name type="scientific">Lethocerus distinctifemur</name>
    <dbReference type="NCBI Taxonomy" id="280095"/>
    <lineage>
        <taxon>Eukaryota</taxon>
        <taxon>Metazoa</taxon>
        <taxon>Ecdysozoa</taxon>
        <taxon>Arthropoda</taxon>
        <taxon>Hexapoda</taxon>
        <taxon>Insecta</taxon>
        <taxon>Pterygota</taxon>
        <taxon>Neoptera</taxon>
        <taxon>Paraneoptera</taxon>
        <taxon>Hemiptera</taxon>
        <taxon>Heteroptera</taxon>
        <taxon>Panheteroptera</taxon>
        <taxon>Nepomorpha</taxon>
        <taxon>Belostomatidae</taxon>
        <taxon>Lethocerinae</taxon>
        <taxon>Lethocerus</taxon>
    </lineage>
</organism>
<keyword evidence="5 7" id="KW-0720">Serine protease</keyword>
<dbReference type="PRINTS" id="PR00722">
    <property type="entry name" value="CHYMOTRYPSIN"/>
</dbReference>
<dbReference type="SUPFAM" id="SSF50494">
    <property type="entry name" value="Trypsin-like serine proteases"/>
    <property type="match status" value="1"/>
</dbReference>
<comment type="subcellular location">
    <subcellularLocation>
        <location evidence="1">Secreted</location>
    </subcellularLocation>
</comment>
<accession>A0A2K8JU79</accession>
<reference evidence="9" key="1">
    <citation type="journal article" date="2018" name="Cell. Mol. Life Sci.">
        <title>Giant fish-killing water bug reveals ancient and dynamic venom evolution in Heteroptera.</title>
        <authorList>
            <person name="Walker A.A."/>
            <person name="Hernandez-Vargas M.J."/>
            <person name="Corzo G."/>
            <person name="Fry B.G."/>
            <person name="King G.F."/>
        </authorList>
    </citation>
    <scope>NUCLEOTIDE SEQUENCE</scope>
</reference>
<dbReference type="PROSITE" id="PS00135">
    <property type="entry name" value="TRYPSIN_SER"/>
    <property type="match status" value="1"/>
</dbReference>
<dbReference type="PROSITE" id="PS00134">
    <property type="entry name" value="TRYPSIN_HIS"/>
    <property type="match status" value="1"/>
</dbReference>
<evidence type="ECO:0000256" key="2">
    <source>
        <dbReference type="ARBA" id="ARBA00022525"/>
    </source>
</evidence>
<dbReference type="InterPro" id="IPR043504">
    <property type="entry name" value="Peptidase_S1_PA_chymotrypsin"/>
</dbReference>
<keyword evidence="3 7" id="KW-0645">Protease</keyword>
<proteinExistence type="evidence at transcript level"/>
<dbReference type="SMART" id="SM00020">
    <property type="entry name" value="Tryp_SPc"/>
    <property type="match status" value="1"/>
</dbReference>
<dbReference type="GO" id="GO:0005576">
    <property type="term" value="C:extracellular region"/>
    <property type="evidence" value="ECO:0007669"/>
    <property type="project" value="UniProtKB-SubCell"/>
</dbReference>
<evidence type="ECO:0000259" key="8">
    <source>
        <dbReference type="PROSITE" id="PS50240"/>
    </source>
</evidence>
<dbReference type="PANTHER" id="PTHR24252">
    <property type="entry name" value="ACROSIN-RELATED"/>
    <property type="match status" value="1"/>
</dbReference>
<dbReference type="EMBL" id="MF683357">
    <property type="protein sequence ID" value="ATU82498.1"/>
    <property type="molecule type" value="mRNA"/>
</dbReference>
<evidence type="ECO:0000256" key="6">
    <source>
        <dbReference type="ARBA" id="ARBA00023157"/>
    </source>
</evidence>
<dbReference type="InterPro" id="IPR033116">
    <property type="entry name" value="TRYPSIN_SER"/>
</dbReference>
<dbReference type="Pfam" id="PF00089">
    <property type="entry name" value="Trypsin"/>
    <property type="match status" value="1"/>
</dbReference>
<sequence length="312" mass="34226">MKWQLVLYYLLSTANQILVGGEKSYLTEVSKEVNSDEYGQSRGKISTNCTCGWTNKAVGRIVGGRETEVNEYPFMVALVQRLGDGRTFAFCGAAILTNTHALTAAHCVADVNTPLAIIVGEHDLTTSKETQYTKLYGVAMAIPHEGYNSKTHRADIALLVTDSEIQFNKAVGPACLPRAPIDLLNKYVKITGWGHLKHEGKLAKSLMKVWVRVIPQGQCAAKFAAGKVDTENPTQFCTYGWNKDACQGDSGGPVTWLDPDTNRYTLVGVVSFGIGCATTRPGVNTHVFAYIDWIHRNIKKTSLKDTYTCARL</sequence>
<evidence type="ECO:0000256" key="1">
    <source>
        <dbReference type="ARBA" id="ARBA00004613"/>
    </source>
</evidence>
<evidence type="ECO:0000256" key="3">
    <source>
        <dbReference type="ARBA" id="ARBA00022670"/>
    </source>
</evidence>
<dbReference type="GO" id="GO:0006508">
    <property type="term" value="P:proteolysis"/>
    <property type="evidence" value="ECO:0007669"/>
    <property type="project" value="UniProtKB-KW"/>
</dbReference>
<evidence type="ECO:0000256" key="4">
    <source>
        <dbReference type="ARBA" id="ARBA00022801"/>
    </source>
</evidence>
<protein>
    <submittedName>
        <fullName evidence="9">Venom S1 protease 19</fullName>
    </submittedName>
</protein>
<dbReference type="InterPro" id="IPR009003">
    <property type="entry name" value="Peptidase_S1_PA"/>
</dbReference>
<keyword evidence="2" id="KW-0964">Secreted</keyword>
<keyword evidence="6" id="KW-1015">Disulfide bond</keyword>
<dbReference type="PROSITE" id="PS50240">
    <property type="entry name" value="TRYPSIN_DOM"/>
    <property type="match status" value="1"/>
</dbReference>
<dbReference type="Gene3D" id="2.40.10.10">
    <property type="entry name" value="Trypsin-like serine proteases"/>
    <property type="match status" value="1"/>
</dbReference>
<feature type="domain" description="Peptidase S1" evidence="8">
    <location>
        <begin position="61"/>
        <end position="299"/>
    </location>
</feature>
<dbReference type="PANTHER" id="PTHR24252:SF7">
    <property type="entry name" value="HYALIN"/>
    <property type="match status" value="1"/>
</dbReference>
<evidence type="ECO:0000256" key="7">
    <source>
        <dbReference type="RuleBase" id="RU363034"/>
    </source>
</evidence>